<evidence type="ECO:0000313" key="4">
    <source>
        <dbReference type="EMBL" id="TRX96438.1"/>
    </source>
</evidence>
<dbReference type="Proteomes" id="UP000319160">
    <property type="component" value="Unassembled WGS sequence"/>
</dbReference>
<organism evidence="4 5">
    <name type="scientific">Xylaria flabelliformis</name>
    <dbReference type="NCBI Taxonomy" id="2512241"/>
    <lineage>
        <taxon>Eukaryota</taxon>
        <taxon>Fungi</taxon>
        <taxon>Dikarya</taxon>
        <taxon>Ascomycota</taxon>
        <taxon>Pezizomycotina</taxon>
        <taxon>Sordariomycetes</taxon>
        <taxon>Xylariomycetidae</taxon>
        <taxon>Xylariales</taxon>
        <taxon>Xylariaceae</taxon>
        <taxon>Xylaria</taxon>
    </lineage>
</organism>
<accession>A0A553I8B2</accession>
<dbReference type="EMBL" id="VFLP01000011">
    <property type="protein sequence ID" value="TRX96438.1"/>
    <property type="molecule type" value="Genomic_DNA"/>
</dbReference>
<keyword evidence="2" id="KW-1133">Transmembrane helix</keyword>
<gene>
    <name evidence="4" type="ORF">FHL15_002710</name>
</gene>
<protein>
    <recommendedName>
        <fullName evidence="6">Mid2 domain-containing protein</fullName>
    </recommendedName>
</protein>
<evidence type="ECO:0000313" key="5">
    <source>
        <dbReference type="Proteomes" id="UP000319160"/>
    </source>
</evidence>
<sequence>MRILALFFFSLPSLIQGKDASFISPTYQHSTGTGKYGGDSQWPLGSTQIVAFSTTWDEYRLEFWQQDLTGGAKKSLNFNYTQTAGQKTPQSFQWTVQTYELQLSSSPVFFFWLYNNDNSSLQQSSAYFNITIDSTSSASASSSGLTSLPTSSVSTGSTATSSVLSSASISSTPISSPSGTPDTSKGLSAGAAAGVGVGAALGGILLGVAGLLYWKRNRSRRQRRSELPDSQPMGYSIGSPEIVIPINQHNPKPAEALSRGDLSPVELG</sequence>
<dbReference type="AlphaFoldDB" id="A0A553I8B2"/>
<feature type="signal peptide" evidence="3">
    <location>
        <begin position="1"/>
        <end position="17"/>
    </location>
</feature>
<name>A0A553I8B2_9PEZI</name>
<dbReference type="OrthoDB" id="5390143at2759"/>
<keyword evidence="3" id="KW-0732">Signal</keyword>
<reference evidence="5" key="1">
    <citation type="submission" date="2019-06" db="EMBL/GenBank/DDBJ databases">
        <title>Draft genome sequence of the griseofulvin-producing fungus Xylaria cubensis strain G536.</title>
        <authorList>
            <person name="Mead M.E."/>
            <person name="Raja H.A."/>
            <person name="Steenwyk J.L."/>
            <person name="Knowles S.L."/>
            <person name="Oberlies N.H."/>
            <person name="Rokas A."/>
        </authorList>
    </citation>
    <scope>NUCLEOTIDE SEQUENCE [LARGE SCALE GENOMIC DNA]</scope>
    <source>
        <strain evidence="5">G536</strain>
    </source>
</reference>
<evidence type="ECO:0000256" key="3">
    <source>
        <dbReference type="SAM" id="SignalP"/>
    </source>
</evidence>
<proteinExistence type="predicted"/>
<feature type="transmembrane region" description="Helical" evidence="2">
    <location>
        <begin position="191"/>
        <end position="214"/>
    </location>
</feature>
<keyword evidence="5" id="KW-1185">Reference proteome</keyword>
<evidence type="ECO:0008006" key="6">
    <source>
        <dbReference type="Google" id="ProtNLM"/>
    </source>
</evidence>
<feature type="chain" id="PRO_5021744640" description="Mid2 domain-containing protein" evidence="3">
    <location>
        <begin position="18"/>
        <end position="268"/>
    </location>
</feature>
<feature type="region of interest" description="Disordered" evidence="1">
    <location>
        <begin position="219"/>
        <end position="268"/>
    </location>
</feature>
<evidence type="ECO:0000256" key="1">
    <source>
        <dbReference type="SAM" id="MobiDB-lite"/>
    </source>
</evidence>
<feature type="region of interest" description="Disordered" evidence="1">
    <location>
        <begin position="168"/>
        <end position="187"/>
    </location>
</feature>
<evidence type="ECO:0000256" key="2">
    <source>
        <dbReference type="SAM" id="Phobius"/>
    </source>
</evidence>
<dbReference type="STRING" id="2512241.A0A553I8B2"/>
<keyword evidence="2" id="KW-0472">Membrane</keyword>
<keyword evidence="2" id="KW-0812">Transmembrane</keyword>
<comment type="caution">
    <text evidence="4">The sequence shown here is derived from an EMBL/GenBank/DDBJ whole genome shotgun (WGS) entry which is preliminary data.</text>
</comment>